<dbReference type="InterPro" id="IPR007247">
    <property type="entry name" value="Ureidogly_lyase"/>
</dbReference>
<name>A0ABD3XQQ3_SINWO</name>
<dbReference type="InterPro" id="IPR024060">
    <property type="entry name" value="Ureidoglycolate_lyase_dom_sf"/>
</dbReference>
<evidence type="ECO:0000256" key="4">
    <source>
        <dbReference type="ARBA" id="ARBA00047684"/>
    </source>
</evidence>
<dbReference type="GO" id="GO:0006144">
    <property type="term" value="P:purine nucleobase metabolic process"/>
    <property type="evidence" value="ECO:0007669"/>
    <property type="project" value="UniProtKB-KW"/>
</dbReference>
<sequence>MDPSRESLMRVSKTDQFWNPGFIDEDIIRCGEPVNVPCVVASEKTLPGYGTIIHDFDQADVKISPYPVKGWRQLCPGTGIQGQTRSGYFKYQWIEDLCVAINTSVNWGYMVTGRLQAGVSPQKRTRVLVREANYHPDGGQAFYPCNNEPFIAVLALPTDDIKPEHFKAFYFDGTFGVNLHPDVWHQPLYPITNEAVYKTKQAATYACISMDTVDEFGKFLSIPLLPTA</sequence>
<dbReference type="GO" id="GO:0050385">
    <property type="term" value="F:ureidoglycolate lyase activity"/>
    <property type="evidence" value="ECO:0007669"/>
    <property type="project" value="UniProtKB-EC"/>
</dbReference>
<evidence type="ECO:0000256" key="1">
    <source>
        <dbReference type="ARBA" id="ARBA00011738"/>
    </source>
</evidence>
<evidence type="ECO:0008006" key="7">
    <source>
        <dbReference type="Google" id="ProtNLM"/>
    </source>
</evidence>
<dbReference type="Proteomes" id="UP001634394">
    <property type="component" value="Unassembled WGS sequence"/>
</dbReference>
<keyword evidence="2" id="KW-0659">Purine metabolism</keyword>
<evidence type="ECO:0000313" key="6">
    <source>
        <dbReference type="Proteomes" id="UP001634394"/>
    </source>
</evidence>
<proteinExistence type="predicted"/>
<keyword evidence="6" id="KW-1185">Reference proteome</keyword>
<keyword evidence="3" id="KW-0456">Lyase</keyword>
<dbReference type="Pfam" id="PF04115">
    <property type="entry name" value="Ureidogly_lyase"/>
    <property type="match status" value="1"/>
</dbReference>
<evidence type="ECO:0000256" key="2">
    <source>
        <dbReference type="ARBA" id="ARBA00022631"/>
    </source>
</evidence>
<comment type="caution">
    <text evidence="5">The sequence shown here is derived from an EMBL/GenBank/DDBJ whole genome shotgun (WGS) entry which is preliminary data.</text>
</comment>
<evidence type="ECO:0000256" key="3">
    <source>
        <dbReference type="ARBA" id="ARBA00023239"/>
    </source>
</evidence>
<evidence type="ECO:0000313" key="5">
    <source>
        <dbReference type="EMBL" id="KAL3888402.1"/>
    </source>
</evidence>
<dbReference type="InterPro" id="IPR011051">
    <property type="entry name" value="RmlC_Cupin_sf"/>
</dbReference>
<dbReference type="EMBL" id="JBJQND010000001">
    <property type="protein sequence ID" value="KAL3888402.1"/>
    <property type="molecule type" value="Genomic_DNA"/>
</dbReference>
<comment type="catalytic activity">
    <reaction evidence="4">
        <text>(S)-ureidoglycolate = urea + glyoxylate</text>
        <dbReference type="Rhea" id="RHEA:11304"/>
        <dbReference type="ChEBI" id="CHEBI:16199"/>
        <dbReference type="ChEBI" id="CHEBI:36655"/>
        <dbReference type="ChEBI" id="CHEBI:57296"/>
        <dbReference type="EC" id="4.3.2.3"/>
    </reaction>
</comment>
<dbReference type="AlphaFoldDB" id="A0ABD3XQQ3"/>
<accession>A0ABD3XQQ3</accession>
<dbReference type="Gene3D" id="2.60.120.480">
    <property type="entry name" value="Ureidoglycolate hydrolase"/>
    <property type="match status" value="1"/>
</dbReference>
<organism evidence="5 6">
    <name type="scientific">Sinanodonta woodiana</name>
    <name type="common">Chinese pond mussel</name>
    <name type="synonym">Anodonta woodiana</name>
    <dbReference type="NCBI Taxonomy" id="1069815"/>
    <lineage>
        <taxon>Eukaryota</taxon>
        <taxon>Metazoa</taxon>
        <taxon>Spiralia</taxon>
        <taxon>Lophotrochozoa</taxon>
        <taxon>Mollusca</taxon>
        <taxon>Bivalvia</taxon>
        <taxon>Autobranchia</taxon>
        <taxon>Heteroconchia</taxon>
        <taxon>Palaeoheterodonta</taxon>
        <taxon>Unionida</taxon>
        <taxon>Unionoidea</taxon>
        <taxon>Unionidae</taxon>
        <taxon>Unioninae</taxon>
        <taxon>Sinanodonta</taxon>
    </lineage>
</organism>
<comment type="subunit">
    <text evidence="1">Homodimer.</text>
</comment>
<protein>
    <recommendedName>
        <fullName evidence="7">Ureidoglycolate hydrolase</fullName>
    </recommendedName>
</protein>
<reference evidence="5 6" key="1">
    <citation type="submission" date="2024-11" db="EMBL/GenBank/DDBJ databases">
        <title>Chromosome-level genome assembly of the freshwater bivalve Anodonta woodiana.</title>
        <authorList>
            <person name="Chen X."/>
        </authorList>
    </citation>
    <scope>NUCLEOTIDE SEQUENCE [LARGE SCALE GENOMIC DNA]</scope>
    <source>
        <strain evidence="5">MN2024</strain>
        <tissue evidence="5">Gills</tissue>
    </source>
</reference>
<gene>
    <name evidence="5" type="ORF">ACJMK2_000770</name>
</gene>
<dbReference type="SUPFAM" id="SSF51182">
    <property type="entry name" value="RmlC-like cupins"/>
    <property type="match status" value="1"/>
</dbReference>